<evidence type="ECO:0000256" key="5">
    <source>
        <dbReference type="ARBA" id="ARBA00022692"/>
    </source>
</evidence>
<feature type="transmembrane region" description="Helical" evidence="8">
    <location>
        <begin position="205"/>
        <end position="224"/>
    </location>
</feature>
<dbReference type="PANTHER" id="PTHR42718:SF9">
    <property type="entry name" value="MAJOR FACILITATOR SUPERFAMILY MULTIDRUG TRANSPORTER MFSC"/>
    <property type="match status" value="1"/>
</dbReference>
<comment type="subcellular location">
    <subcellularLocation>
        <location evidence="1">Cell membrane</location>
        <topology evidence="1">Multi-pass membrane protein</topology>
    </subcellularLocation>
</comment>
<dbReference type="NCBIfam" id="TIGR00711">
    <property type="entry name" value="efflux_EmrB"/>
    <property type="match status" value="1"/>
</dbReference>
<feature type="transmembrane region" description="Helical" evidence="8">
    <location>
        <begin position="365"/>
        <end position="391"/>
    </location>
</feature>
<accession>A0A076MXM3</accession>
<protein>
    <submittedName>
        <fullName evidence="10">Putative drug resistance efflux protein</fullName>
    </submittedName>
</protein>
<evidence type="ECO:0000256" key="7">
    <source>
        <dbReference type="ARBA" id="ARBA00023136"/>
    </source>
</evidence>
<dbReference type="PATRIC" id="fig|1068978.7.peg.3889"/>
<proteinExistence type="inferred from homology"/>
<evidence type="ECO:0000313" key="11">
    <source>
        <dbReference type="Proteomes" id="UP000062973"/>
    </source>
</evidence>
<dbReference type="Proteomes" id="UP000062973">
    <property type="component" value="Chromosome"/>
</dbReference>
<evidence type="ECO:0000256" key="8">
    <source>
        <dbReference type="SAM" id="Phobius"/>
    </source>
</evidence>
<dbReference type="InterPro" id="IPR011701">
    <property type="entry name" value="MFS"/>
</dbReference>
<keyword evidence="3" id="KW-0813">Transport</keyword>
<dbReference type="OrthoDB" id="9812221at2"/>
<feature type="transmembrane region" description="Helical" evidence="8">
    <location>
        <begin position="57"/>
        <end position="77"/>
    </location>
</feature>
<evidence type="ECO:0000313" key="10">
    <source>
        <dbReference type="EMBL" id="AIJ23731.1"/>
    </source>
</evidence>
<evidence type="ECO:0000259" key="9">
    <source>
        <dbReference type="PROSITE" id="PS50850"/>
    </source>
</evidence>
<dbReference type="PANTHER" id="PTHR42718">
    <property type="entry name" value="MAJOR FACILITATOR SUPERFAMILY MULTIDRUG TRANSPORTER MFSC"/>
    <property type="match status" value="1"/>
</dbReference>
<feature type="transmembrane region" description="Helical" evidence="8">
    <location>
        <begin position="236"/>
        <end position="254"/>
    </location>
</feature>
<keyword evidence="7 8" id="KW-0472">Membrane</keyword>
<feature type="transmembrane region" description="Helical" evidence="8">
    <location>
        <begin position="171"/>
        <end position="193"/>
    </location>
</feature>
<dbReference type="InterPro" id="IPR036259">
    <property type="entry name" value="MFS_trans_sf"/>
</dbReference>
<sequence length="505" mass="51925">MDPSTTARAEKLDREVVVTGLVVVCGLIMVVFDTTIVNVALETVSRQLGASLSTAQWIVTGYLLAVGLVIPLTGWAVDRFGTKPVWILSVVLFAAGSALCASAWSIESLIAFRVVQGLGGGMLLPGGQTIITRAAGPARLGRAMAILGVPMLLGPVFGPVLGGLLVEYTSWHWIFLVNVPVAACAVALAVWKLPGGGEAEHPGRIDVRGLVLLSGSLVVLLYGLSRASSQGGFGHWSVLAWLIAGGAGLALYTWHSLARGPASLIDVRLFTDRYFTAGTVTIFLVAVALFGGLLLLPLYYQTVRGEGALAAGLLLAPQGLGAMVAMPLAGRLTDRVGAGFVVPVGIVLALLGTAPLGMLGTGTSYGWLSAVLFVRGLGLGSVMMPTFAAAYAQLDPRAVSRAAPTLSAIQQIGASLGSALLVTALTQHLTSELTARGIPAVGAGANQITSMPPAVRATVAPILAESFGFAFWVAFGMTAALIVPALLLPRHPRRSVSAGTMTPGA</sequence>
<dbReference type="Gene3D" id="1.20.1250.20">
    <property type="entry name" value="MFS general substrate transporter like domains"/>
    <property type="match status" value="1"/>
</dbReference>
<dbReference type="SUPFAM" id="SSF103473">
    <property type="entry name" value="MFS general substrate transporter"/>
    <property type="match status" value="1"/>
</dbReference>
<dbReference type="HOGENOM" id="CLU_000960_28_0_11"/>
<feature type="transmembrane region" description="Helical" evidence="8">
    <location>
        <begin position="143"/>
        <end position="165"/>
    </location>
</feature>
<dbReference type="PROSITE" id="PS50850">
    <property type="entry name" value="MFS"/>
    <property type="match status" value="1"/>
</dbReference>
<dbReference type="STRING" id="1068978.AMETH_3639"/>
<feature type="transmembrane region" description="Helical" evidence="8">
    <location>
        <begin position="336"/>
        <end position="359"/>
    </location>
</feature>
<name>A0A076MXM3_AMYME</name>
<feature type="transmembrane region" description="Helical" evidence="8">
    <location>
        <begin position="274"/>
        <end position="296"/>
    </location>
</feature>
<feature type="transmembrane region" description="Helical" evidence="8">
    <location>
        <begin position="84"/>
        <end position="104"/>
    </location>
</feature>
<feature type="domain" description="Major facilitator superfamily (MFS) profile" evidence="9">
    <location>
        <begin position="19"/>
        <end position="493"/>
    </location>
</feature>
<comment type="similarity">
    <text evidence="2">Belongs to the major facilitator superfamily. EmrB family.</text>
</comment>
<reference evidence="10 11" key="1">
    <citation type="submission" date="2014-07" db="EMBL/GenBank/DDBJ databases">
        <title>Whole Genome Sequence of the Amycolatopsis methanolica 239.</title>
        <authorList>
            <person name="Tang B."/>
        </authorList>
    </citation>
    <scope>NUCLEOTIDE SEQUENCE [LARGE SCALE GENOMIC DNA]</scope>
    <source>
        <strain evidence="10 11">239</strain>
    </source>
</reference>
<feature type="transmembrane region" description="Helical" evidence="8">
    <location>
        <begin position="469"/>
        <end position="488"/>
    </location>
</feature>
<evidence type="ECO:0000256" key="3">
    <source>
        <dbReference type="ARBA" id="ARBA00022448"/>
    </source>
</evidence>
<dbReference type="GO" id="GO:0005886">
    <property type="term" value="C:plasma membrane"/>
    <property type="evidence" value="ECO:0007669"/>
    <property type="project" value="UniProtKB-SubCell"/>
</dbReference>
<dbReference type="GO" id="GO:0022857">
    <property type="term" value="F:transmembrane transporter activity"/>
    <property type="evidence" value="ECO:0007669"/>
    <property type="project" value="InterPro"/>
</dbReference>
<dbReference type="AlphaFoldDB" id="A0A076MXM3"/>
<dbReference type="InterPro" id="IPR020846">
    <property type="entry name" value="MFS_dom"/>
</dbReference>
<feature type="transmembrane region" description="Helical" evidence="8">
    <location>
        <begin position="16"/>
        <end position="37"/>
    </location>
</feature>
<evidence type="ECO:0000256" key="4">
    <source>
        <dbReference type="ARBA" id="ARBA00022475"/>
    </source>
</evidence>
<feature type="transmembrane region" description="Helical" evidence="8">
    <location>
        <begin position="308"/>
        <end position="329"/>
    </location>
</feature>
<dbReference type="InterPro" id="IPR004638">
    <property type="entry name" value="EmrB-like"/>
</dbReference>
<keyword evidence="5 8" id="KW-0812">Transmembrane</keyword>
<dbReference type="EMBL" id="CP009110">
    <property type="protein sequence ID" value="AIJ23731.1"/>
    <property type="molecule type" value="Genomic_DNA"/>
</dbReference>
<dbReference type="eggNOG" id="COG0477">
    <property type="taxonomic scope" value="Bacteria"/>
</dbReference>
<dbReference type="KEGG" id="amq:AMETH_3639"/>
<organism evidence="10 11">
    <name type="scientific">Amycolatopsis methanolica 239</name>
    <dbReference type="NCBI Taxonomy" id="1068978"/>
    <lineage>
        <taxon>Bacteria</taxon>
        <taxon>Bacillati</taxon>
        <taxon>Actinomycetota</taxon>
        <taxon>Actinomycetes</taxon>
        <taxon>Pseudonocardiales</taxon>
        <taxon>Pseudonocardiaceae</taxon>
        <taxon>Amycolatopsis</taxon>
        <taxon>Amycolatopsis methanolica group</taxon>
    </lineage>
</organism>
<keyword evidence="4" id="KW-1003">Cell membrane</keyword>
<gene>
    <name evidence="10" type="primary">emrB</name>
    <name evidence="10" type="ORF">AMETH_3639</name>
</gene>
<evidence type="ECO:0000256" key="2">
    <source>
        <dbReference type="ARBA" id="ARBA00008537"/>
    </source>
</evidence>
<keyword evidence="6 8" id="KW-1133">Transmembrane helix</keyword>
<evidence type="ECO:0000256" key="1">
    <source>
        <dbReference type="ARBA" id="ARBA00004651"/>
    </source>
</evidence>
<evidence type="ECO:0000256" key="6">
    <source>
        <dbReference type="ARBA" id="ARBA00022989"/>
    </source>
</evidence>
<dbReference type="Gene3D" id="1.20.1720.10">
    <property type="entry name" value="Multidrug resistance protein D"/>
    <property type="match status" value="1"/>
</dbReference>
<dbReference type="Pfam" id="PF07690">
    <property type="entry name" value="MFS_1"/>
    <property type="match status" value="1"/>
</dbReference>
<keyword evidence="11" id="KW-1185">Reference proteome</keyword>
<dbReference type="RefSeq" id="WP_017982565.1">
    <property type="nucleotide sequence ID" value="NZ_AQUL01000001.1"/>
</dbReference>